<reference evidence="3 4" key="1">
    <citation type="journal article" date="2018" name="Sci. Rep.">
        <title>Raphidocelis subcapitata (=Pseudokirchneriella subcapitata) provides an insight into genome evolution and environmental adaptations in the Sphaeropleales.</title>
        <authorList>
            <person name="Suzuki S."/>
            <person name="Yamaguchi H."/>
            <person name="Nakajima N."/>
            <person name="Kawachi M."/>
        </authorList>
    </citation>
    <scope>NUCLEOTIDE SEQUENCE [LARGE SCALE GENOMIC DNA]</scope>
    <source>
        <strain evidence="3 4">NIES-35</strain>
    </source>
</reference>
<dbReference type="AlphaFoldDB" id="A0A2V0NPP9"/>
<dbReference type="GO" id="GO:0004722">
    <property type="term" value="F:protein serine/threonine phosphatase activity"/>
    <property type="evidence" value="ECO:0007669"/>
    <property type="project" value="InterPro"/>
</dbReference>
<keyword evidence="4" id="KW-1185">Reference proteome</keyword>
<dbReference type="FunCoup" id="A0A2V0NPP9">
    <property type="interactions" value="441"/>
</dbReference>
<evidence type="ECO:0000313" key="3">
    <source>
        <dbReference type="EMBL" id="GBF89584.1"/>
    </source>
</evidence>
<feature type="compositionally biased region" description="Low complexity" evidence="1">
    <location>
        <begin position="15"/>
        <end position="27"/>
    </location>
</feature>
<dbReference type="Proteomes" id="UP000247498">
    <property type="component" value="Unassembled WGS sequence"/>
</dbReference>
<dbReference type="EMBL" id="BDRX01000011">
    <property type="protein sequence ID" value="GBF89584.1"/>
    <property type="molecule type" value="Genomic_DNA"/>
</dbReference>
<dbReference type="InterPro" id="IPR015655">
    <property type="entry name" value="PP2C"/>
</dbReference>
<organism evidence="3 4">
    <name type="scientific">Raphidocelis subcapitata</name>
    <dbReference type="NCBI Taxonomy" id="307507"/>
    <lineage>
        <taxon>Eukaryota</taxon>
        <taxon>Viridiplantae</taxon>
        <taxon>Chlorophyta</taxon>
        <taxon>core chlorophytes</taxon>
        <taxon>Chlorophyceae</taxon>
        <taxon>CS clade</taxon>
        <taxon>Sphaeropleales</taxon>
        <taxon>Selenastraceae</taxon>
        <taxon>Raphidocelis</taxon>
    </lineage>
</organism>
<feature type="domain" description="PPM-type phosphatase" evidence="2">
    <location>
        <begin position="60"/>
        <end position="379"/>
    </location>
</feature>
<feature type="region of interest" description="Disordered" evidence="1">
    <location>
        <begin position="121"/>
        <end position="142"/>
    </location>
</feature>
<accession>A0A2V0NPP9</accession>
<evidence type="ECO:0000259" key="2">
    <source>
        <dbReference type="PROSITE" id="PS51746"/>
    </source>
</evidence>
<dbReference type="Pfam" id="PF00481">
    <property type="entry name" value="PP2C"/>
    <property type="match status" value="1"/>
</dbReference>
<comment type="caution">
    <text evidence="3">The sequence shown here is derived from an EMBL/GenBank/DDBJ whole genome shotgun (WGS) entry which is preliminary data.</text>
</comment>
<dbReference type="InterPro" id="IPR001932">
    <property type="entry name" value="PPM-type_phosphatase-like_dom"/>
</dbReference>
<proteinExistence type="predicted"/>
<protein>
    <recommendedName>
        <fullName evidence="2">PPM-type phosphatase domain-containing protein</fullName>
    </recommendedName>
</protein>
<name>A0A2V0NPP9_9CHLO</name>
<dbReference type="SMART" id="SM00332">
    <property type="entry name" value="PP2Cc"/>
    <property type="match status" value="1"/>
</dbReference>
<dbReference type="STRING" id="307507.A0A2V0NPP9"/>
<dbReference type="PROSITE" id="PS51746">
    <property type="entry name" value="PPM_2"/>
    <property type="match status" value="1"/>
</dbReference>
<dbReference type="Gene3D" id="3.60.40.10">
    <property type="entry name" value="PPM-type phosphatase domain"/>
    <property type="match status" value="1"/>
</dbReference>
<dbReference type="InterPro" id="IPR036457">
    <property type="entry name" value="PPM-type-like_dom_sf"/>
</dbReference>
<evidence type="ECO:0000256" key="1">
    <source>
        <dbReference type="SAM" id="MobiDB-lite"/>
    </source>
</evidence>
<dbReference type="CDD" id="cd00143">
    <property type="entry name" value="PP2Cc"/>
    <property type="match status" value="1"/>
</dbReference>
<feature type="region of interest" description="Disordered" evidence="1">
    <location>
        <begin position="1"/>
        <end position="27"/>
    </location>
</feature>
<evidence type="ECO:0000313" key="4">
    <source>
        <dbReference type="Proteomes" id="UP000247498"/>
    </source>
</evidence>
<sequence length="407" mass="42567">MQLPTRAAGPRGCRRSGSSATAAQRAAGRGAGVAALWKRSAHPRRQTAALAVAEASSTLEFGSNTVQGPRPTQEDRLRVEHGLPGGFTYAAVMDGHGGALSVEWLYDELYASVAAAVDPSFLEDGPEQPPSDALGSGTGGGTPAARQLLKGVRWPAQAGRALSEVFRDADRRLLEFIRGEFGTDAMGLSGSTALVALVHPRKALFASLGDCVAVVCRGGTAVKATQQHRVYGIGPDVLEEVERVKSTGAWVIDGRVCNVLAVSRAFGDSEFKGPGLRALLQEGARKGMWTPEFADTHKFSSDPVIVEPDVTEVVFTPEDEFLLMATDGLWDVMQPQEVVNYARKQFKAGKSAQAVAEAVTGIAVKRYTADNVAAIVVDLRSGDKKSSAGASSGGGGGGLFGGLFGGR</sequence>
<dbReference type="OrthoDB" id="10264738at2759"/>
<gene>
    <name evidence="3" type="ORF">Rsub_02302</name>
</gene>
<dbReference type="InParanoid" id="A0A2V0NPP9"/>
<dbReference type="SUPFAM" id="SSF81606">
    <property type="entry name" value="PP2C-like"/>
    <property type="match status" value="1"/>
</dbReference>
<dbReference type="PANTHER" id="PTHR47992">
    <property type="entry name" value="PROTEIN PHOSPHATASE"/>
    <property type="match status" value="1"/>
</dbReference>